<feature type="domain" description="C2H2-type" evidence="8">
    <location>
        <begin position="279"/>
        <end position="302"/>
    </location>
</feature>
<evidence type="ECO:0000313" key="10">
    <source>
        <dbReference type="EnsemblMetazoa" id="AQUA010562-PA"/>
    </source>
</evidence>
<feature type="domain" description="C2H2-type" evidence="8">
    <location>
        <begin position="654"/>
        <end position="682"/>
    </location>
</feature>
<feature type="region of interest" description="Disordered" evidence="7">
    <location>
        <begin position="145"/>
        <end position="190"/>
    </location>
</feature>
<feature type="compositionally biased region" description="Basic and acidic residues" evidence="7">
    <location>
        <begin position="170"/>
        <end position="183"/>
    </location>
</feature>
<dbReference type="PANTHER" id="PTHR24379:SF121">
    <property type="entry name" value="C2H2-TYPE DOMAIN-CONTAINING PROTEIN"/>
    <property type="match status" value="1"/>
</dbReference>
<name>A0A182XL17_ANOQN</name>
<dbReference type="InterPro" id="IPR012934">
    <property type="entry name" value="Znf_AD"/>
</dbReference>
<dbReference type="EnsemblMetazoa" id="AQUA010562-RA">
    <property type="protein sequence ID" value="AQUA010562-PA"/>
    <property type="gene ID" value="AQUA010562"/>
</dbReference>
<accession>A0A182XL17</accession>
<dbReference type="SUPFAM" id="SSF57667">
    <property type="entry name" value="beta-beta-alpha zinc fingers"/>
    <property type="match status" value="2"/>
</dbReference>
<dbReference type="Gene3D" id="3.40.1800.20">
    <property type="match status" value="1"/>
</dbReference>
<evidence type="ECO:0000313" key="11">
    <source>
        <dbReference type="Proteomes" id="UP000076407"/>
    </source>
</evidence>
<dbReference type="InterPro" id="IPR036236">
    <property type="entry name" value="Znf_C2H2_sf"/>
</dbReference>
<dbReference type="PANTHER" id="PTHR24379">
    <property type="entry name" value="KRAB AND ZINC FINGER DOMAIN-CONTAINING"/>
    <property type="match status" value="1"/>
</dbReference>
<reference evidence="10" key="1">
    <citation type="submission" date="2020-05" db="UniProtKB">
        <authorList>
            <consortium name="EnsemblMetazoa"/>
        </authorList>
    </citation>
    <scope>IDENTIFICATION</scope>
    <source>
        <strain evidence="10">SANGQUA</strain>
    </source>
</reference>
<keyword evidence="3 5" id="KW-0863">Zinc-finger</keyword>
<keyword evidence="11" id="KW-1185">Reference proteome</keyword>
<proteinExistence type="predicted"/>
<feature type="binding site" evidence="6">
    <location>
        <position position="42"/>
    </location>
    <ligand>
        <name>Zn(2+)</name>
        <dbReference type="ChEBI" id="CHEBI:29105"/>
    </ligand>
</feature>
<feature type="domain" description="C2H2-type" evidence="8">
    <location>
        <begin position="625"/>
        <end position="648"/>
    </location>
</feature>
<evidence type="ECO:0000259" key="8">
    <source>
        <dbReference type="PROSITE" id="PS50157"/>
    </source>
</evidence>
<feature type="compositionally biased region" description="Polar residues" evidence="7">
    <location>
        <begin position="159"/>
        <end position="169"/>
    </location>
</feature>
<dbReference type="Pfam" id="PF00096">
    <property type="entry name" value="zf-C2H2"/>
    <property type="match status" value="5"/>
</dbReference>
<evidence type="ECO:0000256" key="5">
    <source>
        <dbReference type="PROSITE-ProRule" id="PRU00042"/>
    </source>
</evidence>
<feature type="domain" description="C2H2-type" evidence="8">
    <location>
        <begin position="513"/>
        <end position="532"/>
    </location>
</feature>
<feature type="binding site" evidence="6">
    <location>
        <position position="89"/>
    </location>
    <ligand>
        <name>Zn(2+)</name>
        <dbReference type="ChEBI" id="CHEBI:29105"/>
    </ligand>
</feature>
<evidence type="ECO:0000256" key="2">
    <source>
        <dbReference type="ARBA" id="ARBA00022737"/>
    </source>
</evidence>
<feature type="domain" description="C2H2-type" evidence="8">
    <location>
        <begin position="705"/>
        <end position="723"/>
    </location>
</feature>
<dbReference type="SMART" id="SM00355">
    <property type="entry name" value="ZnF_C2H2"/>
    <property type="match status" value="22"/>
</dbReference>
<sequence length="865" mass="98081">YLGTFKKLQHTLYVLCITSPLESLKHYRAFLLQRKMDVLATCRLCLEPYAPVNGSFCLSNDSFQAAIQRVFSFELKPEQSLPEYACGMCSIKVWEFFSFSKLVEENQQKLLCLVQSNVEECNTLMEDKKNVIIIVDDTDNVAAANSAPPNAAIDDGPQTEANGGMAQSTGDRKQSDTEPHEQSDAEDASDNDLQVLALCRAMLDTTDSSLRSNEEEEASNLPPADGASFPCDQCERTFPTKKQRTKHQYHHKTTECPICGKEIKRKYLKSHVAAHEGAFRCEICMTSYSRMHELRRHKAAKHFIHDTFACAECNRSFPNGKMLIAHRQKMHRTKCTLCDQMIGVAKMKQHIAWHEAMEPEGSKKRPETQDGRFRCDKCKQTFTSKKTLRRHLKKAIPCQCPICKKVLNPRKAKQHLEAHNGPYQCEKCDKSFVNERGLRRHTAKALPCRCPTCKEVLSPGKAKKHLNAHKESLRCEKCGKTFTTKSNCKRHCEKVCKGREEASGDATPSVPRFRCKTCGKSFANEVLLQRHRERGTPCKCPICKVLLRPKRAIAHLASHKRAFRCDKCGKAFHNRYNWQQHRTFASKKQRNDHRYHHTQTQCPICAKQIKRKYLATHVAAHEGAFCCEICMRTYSTRNHLRRHNAVKHYIRTTFPCALCKCCFPNASALIIHRQKMHRIQKCSGCNKMIGPAKMKDHLAAHESAHRCDMCGRTFASKKGLKRHTQKAIPCSCPICKQVLSPGKTKKHLDAHKEPVLRCETRGKTFAAKERLKLHIQKAVHCKDMDGNEGPTCKKGLGLEATTTDAHVGSFRCETCGKTFSKAQGLKTHTENATPCKCPICKKVLSSKKAKEHMEAHNGAFRCAKC</sequence>
<dbReference type="PROSITE" id="PS00028">
    <property type="entry name" value="ZINC_FINGER_C2H2_1"/>
    <property type="match status" value="5"/>
</dbReference>
<dbReference type="GO" id="GO:0005634">
    <property type="term" value="C:nucleus"/>
    <property type="evidence" value="ECO:0007669"/>
    <property type="project" value="InterPro"/>
</dbReference>
<keyword evidence="4 6" id="KW-0862">Zinc</keyword>
<dbReference type="Proteomes" id="UP000076407">
    <property type="component" value="Unassembled WGS sequence"/>
</dbReference>
<dbReference type="Pfam" id="PF13912">
    <property type="entry name" value="zf-C2H2_6"/>
    <property type="match status" value="1"/>
</dbReference>
<evidence type="ECO:0000259" key="9">
    <source>
        <dbReference type="PROSITE" id="PS51915"/>
    </source>
</evidence>
<dbReference type="Pfam" id="PF07776">
    <property type="entry name" value="zf-AD"/>
    <property type="match status" value="1"/>
</dbReference>
<keyword evidence="1 6" id="KW-0479">Metal-binding</keyword>
<feature type="domain" description="ZAD" evidence="9">
    <location>
        <begin position="40"/>
        <end position="113"/>
    </location>
</feature>
<dbReference type="Gene3D" id="3.30.160.60">
    <property type="entry name" value="Classic Zinc Finger"/>
    <property type="match status" value="9"/>
</dbReference>
<dbReference type="STRING" id="34691.A0A182XL17"/>
<evidence type="ECO:0000256" key="7">
    <source>
        <dbReference type="SAM" id="MobiDB-lite"/>
    </source>
</evidence>
<dbReference type="Pfam" id="PF13894">
    <property type="entry name" value="zf-C2H2_4"/>
    <property type="match status" value="1"/>
</dbReference>
<organism evidence="10 11">
    <name type="scientific">Anopheles quadriannulatus</name>
    <name type="common">Mosquito</name>
    <dbReference type="NCBI Taxonomy" id="34691"/>
    <lineage>
        <taxon>Eukaryota</taxon>
        <taxon>Metazoa</taxon>
        <taxon>Ecdysozoa</taxon>
        <taxon>Arthropoda</taxon>
        <taxon>Hexapoda</taxon>
        <taxon>Insecta</taxon>
        <taxon>Pterygota</taxon>
        <taxon>Neoptera</taxon>
        <taxon>Endopterygota</taxon>
        <taxon>Diptera</taxon>
        <taxon>Nematocera</taxon>
        <taxon>Culicoidea</taxon>
        <taxon>Culicidae</taxon>
        <taxon>Anophelinae</taxon>
        <taxon>Anopheles</taxon>
    </lineage>
</organism>
<evidence type="ECO:0000256" key="1">
    <source>
        <dbReference type="ARBA" id="ARBA00022723"/>
    </source>
</evidence>
<dbReference type="PROSITE" id="PS50157">
    <property type="entry name" value="ZINC_FINGER_C2H2_2"/>
    <property type="match status" value="12"/>
</dbReference>
<dbReference type="SUPFAM" id="SSF57716">
    <property type="entry name" value="Glucocorticoid receptor-like (DNA-binding domain)"/>
    <property type="match status" value="1"/>
</dbReference>
<dbReference type="AlphaFoldDB" id="A0A182XL17"/>
<dbReference type="VEuPathDB" id="VectorBase:AQUA002277"/>
<feature type="domain" description="C2H2-type" evidence="8">
    <location>
        <begin position="563"/>
        <end position="591"/>
    </location>
</feature>
<keyword evidence="2" id="KW-0677">Repeat</keyword>
<dbReference type="InterPro" id="IPR013087">
    <property type="entry name" value="Znf_C2H2_type"/>
</dbReference>
<dbReference type="GO" id="GO:0008270">
    <property type="term" value="F:zinc ion binding"/>
    <property type="evidence" value="ECO:0007669"/>
    <property type="project" value="UniProtKB-UniRule"/>
</dbReference>
<evidence type="ECO:0000256" key="4">
    <source>
        <dbReference type="ARBA" id="ARBA00022833"/>
    </source>
</evidence>
<feature type="domain" description="C2H2-type" evidence="8">
    <location>
        <begin position="423"/>
        <end position="441"/>
    </location>
</feature>
<evidence type="ECO:0000256" key="6">
    <source>
        <dbReference type="PROSITE-ProRule" id="PRU01263"/>
    </source>
</evidence>
<dbReference type="VEuPathDB" id="VectorBase:AQUA010562"/>
<feature type="binding site" evidence="6">
    <location>
        <position position="86"/>
    </location>
    <ligand>
        <name>Zn(2+)</name>
        <dbReference type="ChEBI" id="CHEBI:29105"/>
    </ligand>
</feature>
<feature type="domain" description="C2H2-type" evidence="8">
    <location>
        <begin position="373"/>
        <end position="401"/>
    </location>
</feature>
<feature type="domain" description="C2H2-type" evidence="8">
    <location>
        <begin position="473"/>
        <end position="501"/>
    </location>
</feature>
<feature type="domain" description="C2H2-type" evidence="8">
    <location>
        <begin position="810"/>
        <end position="828"/>
    </location>
</feature>
<feature type="binding site" evidence="6">
    <location>
        <position position="45"/>
    </location>
    <ligand>
        <name>Zn(2+)</name>
        <dbReference type="ChEBI" id="CHEBI:29105"/>
    </ligand>
</feature>
<dbReference type="PROSITE" id="PS51915">
    <property type="entry name" value="ZAD"/>
    <property type="match status" value="1"/>
</dbReference>
<dbReference type="SMART" id="SM00868">
    <property type="entry name" value="zf-AD"/>
    <property type="match status" value="1"/>
</dbReference>
<protein>
    <submittedName>
        <fullName evidence="10">Uncharacterized protein</fullName>
    </submittedName>
</protein>
<evidence type="ECO:0000256" key="3">
    <source>
        <dbReference type="ARBA" id="ARBA00022771"/>
    </source>
</evidence>
<feature type="domain" description="C2H2-type" evidence="8">
    <location>
        <begin position="229"/>
        <end position="251"/>
    </location>
</feature>
<feature type="region of interest" description="Disordered" evidence="7">
    <location>
        <begin position="208"/>
        <end position="227"/>
    </location>
</feature>
<feature type="domain" description="C2H2-type" evidence="8">
    <location>
        <begin position="308"/>
        <end position="336"/>
    </location>
</feature>